<name>A0A2S7VED4_9VIBR</name>
<comment type="caution">
    <text evidence="4">The sequence shown here is derived from an EMBL/GenBank/DDBJ whole genome shotgun (WGS) entry which is preliminary data.</text>
</comment>
<organism evidence="4 5">
    <name type="scientific">Vibrio chagasii</name>
    <dbReference type="NCBI Taxonomy" id="170679"/>
    <lineage>
        <taxon>Bacteria</taxon>
        <taxon>Pseudomonadati</taxon>
        <taxon>Pseudomonadota</taxon>
        <taxon>Gammaproteobacteria</taxon>
        <taxon>Vibrionales</taxon>
        <taxon>Vibrionaceae</taxon>
        <taxon>Vibrio</taxon>
    </lineage>
</organism>
<gene>
    <name evidence="4" type="ORF">BTO10_14335</name>
</gene>
<evidence type="ECO:0000313" key="4">
    <source>
        <dbReference type="EMBL" id="PQJ60536.1"/>
    </source>
</evidence>
<dbReference type="EMBL" id="MSCI01000002">
    <property type="protein sequence ID" value="PQJ60536.1"/>
    <property type="molecule type" value="Genomic_DNA"/>
</dbReference>
<dbReference type="GO" id="GO:0016787">
    <property type="term" value="F:hydrolase activity"/>
    <property type="evidence" value="ECO:0007669"/>
    <property type="project" value="UniProtKB-KW"/>
</dbReference>
<reference evidence="4 5" key="1">
    <citation type="submission" date="2016-12" db="EMBL/GenBank/DDBJ databases">
        <title>Diversity of luminous bacteria.</title>
        <authorList>
            <person name="Yoshizawa S."/>
            <person name="Kogure K."/>
        </authorList>
    </citation>
    <scope>NUCLEOTIDE SEQUENCE [LARGE SCALE GENOMIC DNA]</scope>
    <source>
        <strain evidence="4 5">LC2-408</strain>
    </source>
</reference>
<comment type="cofactor">
    <cofactor evidence="1">
        <name>Mg(2+)</name>
        <dbReference type="ChEBI" id="CHEBI:18420"/>
    </cofactor>
</comment>
<accession>A0A2S7VED4</accession>
<dbReference type="PANTHER" id="PTHR43046:SF16">
    <property type="entry name" value="ADP-RIBOSE PYROPHOSPHATASE YJHB-RELATED"/>
    <property type="match status" value="1"/>
</dbReference>
<dbReference type="PANTHER" id="PTHR43046">
    <property type="entry name" value="GDP-MANNOSE MANNOSYL HYDROLASE"/>
    <property type="match status" value="1"/>
</dbReference>
<dbReference type="InterPro" id="IPR000086">
    <property type="entry name" value="NUDIX_hydrolase_dom"/>
</dbReference>
<dbReference type="PROSITE" id="PS51462">
    <property type="entry name" value="NUDIX"/>
    <property type="match status" value="1"/>
</dbReference>
<dbReference type="Pfam" id="PF00293">
    <property type="entry name" value="NUDIX"/>
    <property type="match status" value="1"/>
</dbReference>
<sequence length="143" mass="16410">MKNVVQIIFISGSKFLLGFRQNTEAFDQYWGFPSGRIEQGELPRTAAEREAREEVAVDVGNLALFAIVSDPELPICHYFYLCHEWAGDIQNAEPHLCQELRWFEHDELPENCTPITYLITQQLNDTALTKNIKPEIDQPKLCA</sequence>
<evidence type="ECO:0000313" key="5">
    <source>
        <dbReference type="Proteomes" id="UP000238707"/>
    </source>
</evidence>
<dbReference type="RefSeq" id="WP_105024974.1">
    <property type="nucleotide sequence ID" value="NZ_MSCI01000002.1"/>
</dbReference>
<feature type="domain" description="Nudix hydrolase" evidence="3">
    <location>
        <begin position="1"/>
        <end position="125"/>
    </location>
</feature>
<dbReference type="Gene3D" id="3.90.79.10">
    <property type="entry name" value="Nucleoside Triphosphate Pyrophosphohydrolase"/>
    <property type="match status" value="1"/>
</dbReference>
<evidence type="ECO:0000256" key="2">
    <source>
        <dbReference type="ARBA" id="ARBA00022801"/>
    </source>
</evidence>
<protein>
    <submittedName>
        <fullName evidence="4">DNA mismatch repair protein MutT</fullName>
    </submittedName>
</protein>
<proteinExistence type="predicted"/>
<dbReference type="SUPFAM" id="SSF55811">
    <property type="entry name" value="Nudix"/>
    <property type="match status" value="1"/>
</dbReference>
<evidence type="ECO:0000256" key="1">
    <source>
        <dbReference type="ARBA" id="ARBA00001946"/>
    </source>
</evidence>
<keyword evidence="5" id="KW-1185">Reference proteome</keyword>
<dbReference type="Proteomes" id="UP000238707">
    <property type="component" value="Unassembled WGS sequence"/>
</dbReference>
<evidence type="ECO:0000259" key="3">
    <source>
        <dbReference type="PROSITE" id="PS51462"/>
    </source>
</evidence>
<keyword evidence="2" id="KW-0378">Hydrolase</keyword>
<dbReference type="InterPro" id="IPR015797">
    <property type="entry name" value="NUDIX_hydrolase-like_dom_sf"/>
</dbReference>
<dbReference type="AlphaFoldDB" id="A0A2S7VED4"/>